<organism evidence="8 9">
    <name type="scientific">Nematostella vectensis</name>
    <name type="common">Starlet sea anemone</name>
    <dbReference type="NCBI Taxonomy" id="45351"/>
    <lineage>
        <taxon>Eukaryota</taxon>
        <taxon>Metazoa</taxon>
        <taxon>Cnidaria</taxon>
        <taxon>Anthozoa</taxon>
        <taxon>Hexacorallia</taxon>
        <taxon>Actiniaria</taxon>
        <taxon>Edwardsiidae</taxon>
        <taxon>Nematostella</taxon>
    </lineage>
</organism>
<dbReference type="STRING" id="45351.A7RYW4"/>
<dbReference type="EMBL" id="DS469554">
    <property type="protein sequence ID" value="EDO43395.1"/>
    <property type="molecule type" value="Genomic_DNA"/>
</dbReference>
<evidence type="ECO:0000256" key="7">
    <source>
        <dbReference type="ARBA" id="ARBA00023136"/>
    </source>
</evidence>
<dbReference type="InParanoid" id="A7RYW4"/>
<keyword evidence="9" id="KW-1185">Reference proteome</keyword>
<keyword evidence="4" id="KW-1000">Mitochondrion outer membrane</keyword>
<dbReference type="OMA" id="SEFFPHF"/>
<evidence type="ECO:0000256" key="6">
    <source>
        <dbReference type="ARBA" id="ARBA00023128"/>
    </source>
</evidence>
<dbReference type="HOGENOM" id="CLU_1418099_0_0_1"/>
<evidence type="ECO:0000313" key="9">
    <source>
        <dbReference type="Proteomes" id="UP000001593"/>
    </source>
</evidence>
<gene>
    <name evidence="8" type="ORF">NEMVEDRAFT_v1g98197</name>
</gene>
<dbReference type="GO" id="GO:0008053">
    <property type="term" value="P:mitochondrial fusion"/>
    <property type="evidence" value="ECO:0007669"/>
    <property type="project" value="InterPro"/>
</dbReference>
<reference evidence="8 9" key="1">
    <citation type="journal article" date="2007" name="Science">
        <title>Sea anemone genome reveals ancestral eumetazoan gene repertoire and genomic organization.</title>
        <authorList>
            <person name="Putnam N.H."/>
            <person name="Srivastava M."/>
            <person name="Hellsten U."/>
            <person name="Dirks B."/>
            <person name="Chapman J."/>
            <person name="Salamov A."/>
            <person name="Terry A."/>
            <person name="Shapiro H."/>
            <person name="Lindquist E."/>
            <person name="Kapitonov V.V."/>
            <person name="Jurka J."/>
            <person name="Genikhovich G."/>
            <person name="Grigoriev I.V."/>
            <person name="Lucas S.M."/>
            <person name="Steele R.E."/>
            <person name="Finnerty J.R."/>
            <person name="Technau U."/>
            <person name="Martindale M.Q."/>
            <person name="Rokhsar D.S."/>
        </authorList>
    </citation>
    <scope>NUCLEOTIDE SEQUENCE [LARGE SCALE GENOMIC DNA]</scope>
    <source>
        <strain evidence="9">CH2 X CH6</strain>
    </source>
</reference>
<dbReference type="eggNOG" id="KOG3831">
    <property type="taxonomic scope" value="Eukaryota"/>
</dbReference>
<dbReference type="PANTHER" id="PTHR21508:SF5">
    <property type="entry name" value="MITOGUARDIN"/>
    <property type="match status" value="1"/>
</dbReference>
<proteinExistence type="inferred from homology"/>
<comment type="subcellular location">
    <subcellularLocation>
        <location evidence="1">Mitochondrion outer membrane</location>
    </subcellularLocation>
</comment>
<dbReference type="PhylomeDB" id="A7RYW4"/>
<dbReference type="GO" id="GO:0005741">
    <property type="term" value="C:mitochondrial outer membrane"/>
    <property type="evidence" value="ECO:0007669"/>
    <property type="project" value="UniProtKB-SubCell"/>
</dbReference>
<dbReference type="Pfam" id="PF10265">
    <property type="entry name" value="Miga"/>
    <property type="match status" value="1"/>
</dbReference>
<sequence length="181" mass="20411">QNPTDFIAAFDELLEYCAAPENLSQIEEELQTRGSCACCRVPMLSFYDVILDYVLLDAFDDLATPPYSVATAIQNRRLSASIKETALTTAIWGVLKAKASYLKDQFGYMAHFYVVSQYILPVLAWGFLGPDNELRGLCEYFKGQMLGYIRDVFSFRTADYSSVKTLSHSIITLARQRSEVL</sequence>
<evidence type="ECO:0000256" key="2">
    <source>
        <dbReference type="ARBA" id="ARBA00008969"/>
    </source>
</evidence>
<keyword evidence="7" id="KW-0472">Membrane</keyword>
<dbReference type="InterPro" id="IPR019392">
    <property type="entry name" value="Miga"/>
</dbReference>
<evidence type="ECO:0000256" key="4">
    <source>
        <dbReference type="ARBA" id="ARBA00022787"/>
    </source>
</evidence>
<keyword evidence="6" id="KW-0496">Mitochondrion</keyword>
<name>A7RYW4_NEMVE</name>
<feature type="non-terminal residue" evidence="8">
    <location>
        <position position="181"/>
    </location>
</feature>
<evidence type="ECO:0000256" key="5">
    <source>
        <dbReference type="ARBA" id="ARBA00022989"/>
    </source>
</evidence>
<dbReference type="AlphaFoldDB" id="A7RYW4"/>
<accession>A7RYW4</accession>
<comment type="similarity">
    <text evidence="2">Belongs to the mitoguardin family.</text>
</comment>
<evidence type="ECO:0000256" key="3">
    <source>
        <dbReference type="ARBA" id="ARBA00022692"/>
    </source>
</evidence>
<protein>
    <submittedName>
        <fullName evidence="8">Uncharacterized protein</fullName>
    </submittedName>
</protein>
<dbReference type="PANTHER" id="PTHR21508">
    <property type="entry name" value="MITOGUARDIN"/>
    <property type="match status" value="1"/>
</dbReference>
<feature type="non-terminal residue" evidence="8">
    <location>
        <position position="1"/>
    </location>
</feature>
<dbReference type="Proteomes" id="UP000001593">
    <property type="component" value="Unassembled WGS sequence"/>
</dbReference>
<evidence type="ECO:0000256" key="1">
    <source>
        <dbReference type="ARBA" id="ARBA00004294"/>
    </source>
</evidence>
<keyword evidence="3" id="KW-0812">Transmembrane</keyword>
<keyword evidence="5" id="KW-1133">Transmembrane helix</keyword>
<evidence type="ECO:0000313" key="8">
    <source>
        <dbReference type="EMBL" id="EDO43395.1"/>
    </source>
</evidence>